<name>A0A0C9VV73_SPHS4</name>
<dbReference type="AlphaFoldDB" id="A0A0C9VV73"/>
<evidence type="ECO:0000313" key="2">
    <source>
        <dbReference type="EMBL" id="KIJ46964.1"/>
    </source>
</evidence>
<dbReference type="PANTHER" id="PTHR10694:SF7">
    <property type="entry name" value="[HISTONE H3]-TRIMETHYL-L-LYSINE(9) DEMETHYLASE"/>
    <property type="match status" value="1"/>
</dbReference>
<sequence>HTQFCRLLERMYWRNCGLGKPWYGADMKGSLFTQETTAWNVACLPSALSRLLGEGSQISGVNTPYLYFGMWRATFAWHVGDMDLFSINYIHFGAPKHWYAIPQAKSAPFESFMKKEFHADTISSCPQFLHHKSYLVFPKTLASNHISPNVLVQHAGEFVIIFPRGYHAGLNLGLNCAESVNFALESWIQIGLQAQFCKCISDSVQIDVPDLLRRQREREEAKRV</sequence>
<evidence type="ECO:0000259" key="1">
    <source>
        <dbReference type="PROSITE" id="PS51184"/>
    </source>
</evidence>
<dbReference type="GO" id="GO:0010468">
    <property type="term" value="P:regulation of gene expression"/>
    <property type="evidence" value="ECO:0007669"/>
    <property type="project" value="TreeGrafter"/>
</dbReference>
<dbReference type="Pfam" id="PF02373">
    <property type="entry name" value="JmjC"/>
    <property type="match status" value="1"/>
</dbReference>
<evidence type="ECO:0000313" key="3">
    <source>
        <dbReference type="Proteomes" id="UP000054279"/>
    </source>
</evidence>
<dbReference type="SMART" id="SM00558">
    <property type="entry name" value="JmjC"/>
    <property type="match status" value="1"/>
</dbReference>
<feature type="domain" description="JmjC" evidence="1">
    <location>
        <begin position="33"/>
        <end position="199"/>
    </location>
</feature>
<dbReference type="SUPFAM" id="SSF51197">
    <property type="entry name" value="Clavaminate synthase-like"/>
    <property type="match status" value="1"/>
</dbReference>
<dbReference type="OrthoDB" id="9547406at2759"/>
<dbReference type="GO" id="GO:0032454">
    <property type="term" value="F:histone H3K9 demethylase activity"/>
    <property type="evidence" value="ECO:0007669"/>
    <property type="project" value="TreeGrafter"/>
</dbReference>
<dbReference type="HOGENOM" id="CLU_1237637_0_0_1"/>
<proteinExistence type="predicted"/>
<dbReference type="GO" id="GO:0005634">
    <property type="term" value="C:nucleus"/>
    <property type="evidence" value="ECO:0007669"/>
    <property type="project" value="TreeGrafter"/>
</dbReference>
<organism evidence="2 3">
    <name type="scientific">Sphaerobolus stellatus (strain SS14)</name>
    <dbReference type="NCBI Taxonomy" id="990650"/>
    <lineage>
        <taxon>Eukaryota</taxon>
        <taxon>Fungi</taxon>
        <taxon>Dikarya</taxon>
        <taxon>Basidiomycota</taxon>
        <taxon>Agaricomycotina</taxon>
        <taxon>Agaricomycetes</taxon>
        <taxon>Phallomycetidae</taxon>
        <taxon>Geastrales</taxon>
        <taxon>Sphaerobolaceae</taxon>
        <taxon>Sphaerobolus</taxon>
    </lineage>
</organism>
<accession>A0A0C9VV73</accession>
<dbReference type="PANTHER" id="PTHR10694">
    <property type="entry name" value="LYSINE-SPECIFIC DEMETHYLASE"/>
    <property type="match status" value="1"/>
</dbReference>
<dbReference type="Gene3D" id="2.60.120.650">
    <property type="entry name" value="Cupin"/>
    <property type="match status" value="1"/>
</dbReference>
<dbReference type="EMBL" id="KN837104">
    <property type="protein sequence ID" value="KIJ46964.1"/>
    <property type="molecule type" value="Genomic_DNA"/>
</dbReference>
<protein>
    <recommendedName>
        <fullName evidence="1">JmjC domain-containing protein</fullName>
    </recommendedName>
</protein>
<feature type="non-terminal residue" evidence="2">
    <location>
        <position position="1"/>
    </location>
</feature>
<dbReference type="Proteomes" id="UP000054279">
    <property type="component" value="Unassembled WGS sequence"/>
</dbReference>
<keyword evidence="3" id="KW-1185">Reference proteome</keyword>
<reference evidence="2 3" key="1">
    <citation type="submission" date="2014-06" db="EMBL/GenBank/DDBJ databases">
        <title>Evolutionary Origins and Diversification of the Mycorrhizal Mutualists.</title>
        <authorList>
            <consortium name="DOE Joint Genome Institute"/>
            <consortium name="Mycorrhizal Genomics Consortium"/>
            <person name="Kohler A."/>
            <person name="Kuo A."/>
            <person name="Nagy L.G."/>
            <person name="Floudas D."/>
            <person name="Copeland A."/>
            <person name="Barry K.W."/>
            <person name="Cichocki N."/>
            <person name="Veneault-Fourrey C."/>
            <person name="LaButti K."/>
            <person name="Lindquist E.A."/>
            <person name="Lipzen A."/>
            <person name="Lundell T."/>
            <person name="Morin E."/>
            <person name="Murat C."/>
            <person name="Riley R."/>
            <person name="Ohm R."/>
            <person name="Sun H."/>
            <person name="Tunlid A."/>
            <person name="Henrissat B."/>
            <person name="Grigoriev I.V."/>
            <person name="Hibbett D.S."/>
            <person name="Martin F."/>
        </authorList>
    </citation>
    <scope>NUCLEOTIDE SEQUENCE [LARGE SCALE GENOMIC DNA]</scope>
    <source>
        <strain evidence="2 3">SS14</strain>
    </source>
</reference>
<dbReference type="InterPro" id="IPR003347">
    <property type="entry name" value="JmjC_dom"/>
</dbReference>
<dbReference type="GO" id="GO:0000785">
    <property type="term" value="C:chromatin"/>
    <property type="evidence" value="ECO:0007669"/>
    <property type="project" value="TreeGrafter"/>
</dbReference>
<dbReference type="PROSITE" id="PS51184">
    <property type="entry name" value="JMJC"/>
    <property type="match status" value="1"/>
</dbReference>
<gene>
    <name evidence="2" type="ORF">M422DRAFT_164349</name>
</gene>
<dbReference type="GO" id="GO:0051864">
    <property type="term" value="F:histone H3K36 demethylase activity"/>
    <property type="evidence" value="ECO:0007669"/>
    <property type="project" value="TreeGrafter"/>
</dbReference>